<feature type="compositionally biased region" description="Polar residues" evidence="3">
    <location>
        <begin position="89"/>
        <end position="102"/>
    </location>
</feature>
<dbReference type="Pfam" id="PF11951">
    <property type="entry name" value="Fungal_trans_2"/>
    <property type="match status" value="1"/>
</dbReference>
<dbReference type="EMBL" id="QZBT01000191">
    <property type="protein sequence ID" value="THZ76367.1"/>
    <property type="molecule type" value="Genomic_DNA"/>
</dbReference>
<name>A0A4S9XC66_AURPU</name>
<evidence type="ECO:0000256" key="2">
    <source>
        <dbReference type="ARBA" id="ARBA00023242"/>
    </source>
</evidence>
<keyword evidence="2" id="KW-0539">Nucleus</keyword>
<dbReference type="AlphaFoldDB" id="A0A4S9XC66"/>
<feature type="region of interest" description="Disordered" evidence="3">
    <location>
        <begin position="195"/>
        <end position="220"/>
    </location>
</feature>
<organism evidence="5 6">
    <name type="scientific">Aureobasidium pullulans</name>
    <name type="common">Black yeast</name>
    <name type="synonym">Pullularia pullulans</name>
    <dbReference type="NCBI Taxonomy" id="5580"/>
    <lineage>
        <taxon>Eukaryota</taxon>
        <taxon>Fungi</taxon>
        <taxon>Dikarya</taxon>
        <taxon>Ascomycota</taxon>
        <taxon>Pezizomycotina</taxon>
        <taxon>Dothideomycetes</taxon>
        <taxon>Dothideomycetidae</taxon>
        <taxon>Dothideales</taxon>
        <taxon>Saccotheciaceae</taxon>
        <taxon>Aureobasidium</taxon>
    </lineage>
</organism>
<evidence type="ECO:0000313" key="6">
    <source>
        <dbReference type="Proteomes" id="UP000310039"/>
    </source>
</evidence>
<protein>
    <recommendedName>
        <fullName evidence="4">Zn(2)-C6 fungal-type domain-containing protein</fullName>
    </recommendedName>
</protein>
<dbReference type="PANTHER" id="PTHR37534:SF49">
    <property type="entry name" value="LYSINE BIOSYNTHESIS REGULATORY PROTEIN LYS14"/>
    <property type="match status" value="1"/>
</dbReference>
<dbReference type="InterPro" id="IPR036864">
    <property type="entry name" value="Zn2-C6_fun-type_DNA-bd_sf"/>
</dbReference>
<reference evidence="5 6" key="1">
    <citation type="submission" date="2018-10" db="EMBL/GenBank/DDBJ databases">
        <title>Fifty Aureobasidium pullulans genomes reveal a recombining polyextremotolerant generalist.</title>
        <authorList>
            <person name="Gostincar C."/>
            <person name="Turk M."/>
            <person name="Zajc J."/>
            <person name="Gunde-Cimerman N."/>
        </authorList>
    </citation>
    <scope>NUCLEOTIDE SEQUENCE [LARGE SCALE GENOMIC DNA]</scope>
    <source>
        <strain evidence="5 6">EXF-3403</strain>
    </source>
</reference>
<dbReference type="PROSITE" id="PS00463">
    <property type="entry name" value="ZN2_CY6_FUNGAL_1"/>
    <property type="match status" value="1"/>
</dbReference>
<dbReference type="SUPFAM" id="SSF57701">
    <property type="entry name" value="Zn2/Cys6 DNA-binding domain"/>
    <property type="match status" value="1"/>
</dbReference>
<dbReference type="Proteomes" id="UP000310039">
    <property type="component" value="Unassembled WGS sequence"/>
</dbReference>
<dbReference type="Pfam" id="PF00172">
    <property type="entry name" value="Zn_clus"/>
    <property type="match status" value="1"/>
</dbReference>
<feature type="domain" description="Zn(2)-C6 fungal-type" evidence="4">
    <location>
        <begin position="25"/>
        <end position="55"/>
    </location>
</feature>
<dbReference type="GO" id="GO:0045944">
    <property type="term" value="P:positive regulation of transcription by RNA polymerase II"/>
    <property type="evidence" value="ECO:0007669"/>
    <property type="project" value="TreeGrafter"/>
</dbReference>
<dbReference type="GO" id="GO:0005634">
    <property type="term" value="C:nucleus"/>
    <property type="evidence" value="ECO:0007669"/>
    <property type="project" value="UniProtKB-SubCell"/>
</dbReference>
<evidence type="ECO:0000256" key="3">
    <source>
        <dbReference type="SAM" id="MobiDB-lite"/>
    </source>
</evidence>
<dbReference type="CDD" id="cd00067">
    <property type="entry name" value="GAL4"/>
    <property type="match status" value="1"/>
</dbReference>
<sequence>MNDQHRQHELSRNRNPVRLGRSRHGCLTCKRRKVRCNEQRPRCSHCERLNLQCAWKSNAALAVALSQRRQTHNQTVASSFAGQHERENSNPNESQHAADTTSQATLIHPTWTSQAAAAFTADSTSPVTSQQAPAVDNFFDYAGFMWDNPEWWQQYQTIDASLATTQVDNTMSDLFSSPNTNSPALTATEETRRLEYSHPHHPAAASASASQQAQSERAGNMVQDTQAGDHLLLDYFLHSTVPPILAPVETRQQWSSMRRHFLVMAQESPMVRLALLSFSDLLLHRRQNSTMSPDGQRYHQDSSRELASSVTGAGTAVTKREHLLATCFFLSYVDILGGRTEAAHGSLKAAYTIFDQGDKASFGPLEIRILSWIRLLDGRAVSAGGEGLFLSDDEASEMLVQPSPAGLESVPGDLDTTNDMDQNAEIEDVLFQALYQPGAVFFQKVQSFMGRISKIDPWHRSRGTVSDETEVMIVAANITKDLDKLFDARPRLMDYAAKGQLTPQYLNPHLSHTITRAFRTYASNFYASKVHLHRVAYKSLPLAPETVLALAKIRELARMMVDTPSESGVGGEPLPVNMLWPLLMLGSEEDDAQERAWIRTQICRMQEVATNAHMTAQVLDEVQKTQDATKTRVDIRSIMHKIFDACFAIV</sequence>
<dbReference type="GO" id="GO:0000981">
    <property type="term" value="F:DNA-binding transcription factor activity, RNA polymerase II-specific"/>
    <property type="evidence" value="ECO:0007669"/>
    <property type="project" value="InterPro"/>
</dbReference>
<dbReference type="InterPro" id="IPR001138">
    <property type="entry name" value="Zn2Cys6_DnaBD"/>
</dbReference>
<dbReference type="GO" id="GO:0008270">
    <property type="term" value="F:zinc ion binding"/>
    <property type="evidence" value="ECO:0007669"/>
    <property type="project" value="InterPro"/>
</dbReference>
<gene>
    <name evidence="5" type="ORF">D6C84_08819</name>
</gene>
<proteinExistence type="predicted"/>
<dbReference type="Gene3D" id="4.10.240.10">
    <property type="entry name" value="Zn(2)-C6 fungal-type DNA-binding domain"/>
    <property type="match status" value="1"/>
</dbReference>
<dbReference type="PROSITE" id="PS50048">
    <property type="entry name" value="ZN2_CY6_FUNGAL_2"/>
    <property type="match status" value="1"/>
</dbReference>
<evidence type="ECO:0000259" key="4">
    <source>
        <dbReference type="PROSITE" id="PS50048"/>
    </source>
</evidence>
<feature type="region of interest" description="Disordered" evidence="3">
    <location>
        <begin position="73"/>
        <end position="102"/>
    </location>
</feature>
<evidence type="ECO:0000256" key="1">
    <source>
        <dbReference type="ARBA" id="ARBA00004123"/>
    </source>
</evidence>
<feature type="compositionally biased region" description="Low complexity" evidence="3">
    <location>
        <begin position="202"/>
        <end position="215"/>
    </location>
</feature>
<dbReference type="GO" id="GO:0000976">
    <property type="term" value="F:transcription cis-regulatory region binding"/>
    <property type="evidence" value="ECO:0007669"/>
    <property type="project" value="TreeGrafter"/>
</dbReference>
<comment type="caution">
    <text evidence="5">The sequence shown here is derived from an EMBL/GenBank/DDBJ whole genome shotgun (WGS) entry which is preliminary data.</text>
</comment>
<dbReference type="PANTHER" id="PTHR37534">
    <property type="entry name" value="TRANSCRIPTIONAL ACTIVATOR PROTEIN UGA3"/>
    <property type="match status" value="1"/>
</dbReference>
<comment type="subcellular location">
    <subcellularLocation>
        <location evidence="1">Nucleus</location>
    </subcellularLocation>
</comment>
<accession>A0A4S9XC66</accession>
<dbReference type="SMART" id="SM00066">
    <property type="entry name" value="GAL4"/>
    <property type="match status" value="1"/>
</dbReference>
<dbReference type="InterPro" id="IPR021858">
    <property type="entry name" value="Fun_TF"/>
</dbReference>
<evidence type="ECO:0000313" key="5">
    <source>
        <dbReference type="EMBL" id="THZ76367.1"/>
    </source>
</evidence>